<dbReference type="RefSeq" id="WP_272084507.1">
    <property type="nucleotide sequence ID" value="NZ_JAQNDL010000001.1"/>
</dbReference>
<gene>
    <name evidence="2" type="ORF">POL25_04075</name>
</gene>
<keyword evidence="3" id="KW-1185">Reference proteome</keyword>
<accession>A0ABT5DUG0</accession>
<keyword evidence="1" id="KW-0812">Transmembrane</keyword>
<reference evidence="2 3" key="1">
    <citation type="submission" date="2022-11" db="EMBL/GenBank/DDBJ databases">
        <title>Minimal conservation of predation-associated metabolite biosynthetic gene clusters underscores biosynthetic potential of Myxococcota including descriptions for ten novel species: Archangium lansinium sp. nov., Myxococcus landrumus sp. nov., Nannocystis bai.</title>
        <authorList>
            <person name="Ahearne A."/>
            <person name="Stevens C."/>
            <person name="Dowd S."/>
        </authorList>
    </citation>
    <scope>NUCLEOTIDE SEQUENCE [LARGE SCALE GENOMIC DNA]</scope>
    <source>
        <strain evidence="2 3">BB15-2</strain>
    </source>
</reference>
<organism evidence="2 3">
    <name type="scientific">Nannocystis bainbridge</name>
    <dbReference type="NCBI Taxonomy" id="2995303"/>
    <lineage>
        <taxon>Bacteria</taxon>
        <taxon>Pseudomonadati</taxon>
        <taxon>Myxococcota</taxon>
        <taxon>Polyangia</taxon>
        <taxon>Nannocystales</taxon>
        <taxon>Nannocystaceae</taxon>
        <taxon>Nannocystis</taxon>
    </lineage>
</organism>
<evidence type="ECO:0000313" key="3">
    <source>
        <dbReference type="Proteomes" id="UP001221686"/>
    </source>
</evidence>
<keyword evidence="1" id="KW-1133">Transmembrane helix</keyword>
<feature type="transmembrane region" description="Helical" evidence="1">
    <location>
        <begin position="106"/>
        <end position="126"/>
    </location>
</feature>
<feature type="transmembrane region" description="Helical" evidence="1">
    <location>
        <begin position="29"/>
        <end position="53"/>
    </location>
</feature>
<comment type="caution">
    <text evidence="2">The sequence shown here is derived from an EMBL/GenBank/DDBJ whole genome shotgun (WGS) entry which is preliminary data.</text>
</comment>
<dbReference type="InterPro" id="IPR036259">
    <property type="entry name" value="MFS_trans_sf"/>
</dbReference>
<dbReference type="Proteomes" id="UP001221686">
    <property type="component" value="Unassembled WGS sequence"/>
</dbReference>
<protein>
    <submittedName>
        <fullName evidence="2">Uncharacterized protein</fullName>
    </submittedName>
</protein>
<dbReference type="SUPFAM" id="SSF103473">
    <property type="entry name" value="MFS general substrate transporter"/>
    <property type="match status" value="1"/>
</dbReference>
<sequence>MDDADEPIGVARVEFDEAEERGLERLATAMGLVGLLQMLLGGIGVVLALLLVVQSGAHPILLLVALLGVIYVALPVWQGMLLREAGEAIGKVAGSDEDDQEYLASAFRRLRVVFIVELILALWPVVRKLL</sequence>
<name>A0ABT5DUG0_9BACT</name>
<keyword evidence="1" id="KW-0472">Membrane</keyword>
<evidence type="ECO:0000256" key="1">
    <source>
        <dbReference type="SAM" id="Phobius"/>
    </source>
</evidence>
<dbReference type="EMBL" id="JAQNDL010000001">
    <property type="protein sequence ID" value="MDC0716057.1"/>
    <property type="molecule type" value="Genomic_DNA"/>
</dbReference>
<evidence type="ECO:0000313" key="2">
    <source>
        <dbReference type="EMBL" id="MDC0716057.1"/>
    </source>
</evidence>
<feature type="transmembrane region" description="Helical" evidence="1">
    <location>
        <begin position="60"/>
        <end position="77"/>
    </location>
</feature>
<proteinExistence type="predicted"/>